<evidence type="ECO:0000259" key="2">
    <source>
        <dbReference type="Pfam" id="PF12508"/>
    </source>
</evidence>
<feature type="domain" description="Conjugative transposon TraM C-terminal" evidence="2">
    <location>
        <begin position="267"/>
        <end position="411"/>
    </location>
</feature>
<name>A0A4R8DQT2_9BACT</name>
<comment type="caution">
    <text evidence="3">The sequence shown here is derived from an EMBL/GenBank/DDBJ whole genome shotgun (WGS) entry which is preliminary data.</text>
</comment>
<sequence length="420" mass="45555">MNTYSEKEKRQRKGLLLLPLVGFAFATLVFWALGGGVGKAGAGNALQQGFNTSVPAAKLPNTFMDKLSLYNKAAQDSLALNEQLTGGLFAKADSLTDTVGRKSDFVPSRAGNLPSFTGEHSYSDRNEEKVREKLAQLEKSLDQPLPQQAEVSPAMSDQATLEKIMQQENKAVTPDTQMQQLSGMLEKILDIEHPERVQERIQELSFRNRGRVYSLGTIPQDEKAVLLGDMPDTGNGSSRPVSLRGPQENGFYDLDQAVADTGLPLAIPAVVEETQTVTSGMNLKLRITQDVYISGMLVPRNTFVTGVCAVDGERLKVSIPGVRYRDALFPVALSVYDLDALEGIRVPGAITRDASKEGADQVVQSLQLMNMDPSLGTQAASAGIEAAKGLFSKKVKLVRVTVKAGYPVLLVDDKSRRETN</sequence>
<accession>A0A4R8DQT2</accession>
<evidence type="ECO:0000256" key="1">
    <source>
        <dbReference type="SAM" id="MobiDB-lite"/>
    </source>
</evidence>
<dbReference type="EMBL" id="SODV01000001">
    <property type="protein sequence ID" value="TDX00512.1"/>
    <property type="molecule type" value="Genomic_DNA"/>
</dbReference>
<dbReference type="NCBIfam" id="TIGR03779">
    <property type="entry name" value="Bac_Flav_CT_M"/>
    <property type="match status" value="1"/>
</dbReference>
<gene>
    <name evidence="3" type="ORF">EDB95_1537</name>
</gene>
<dbReference type="InterPro" id="IPR022187">
    <property type="entry name" value="Conjug_transposon_TraM"/>
</dbReference>
<feature type="region of interest" description="Disordered" evidence="1">
    <location>
        <begin position="106"/>
        <end position="126"/>
    </location>
</feature>
<dbReference type="InterPro" id="IPR055407">
    <property type="entry name" value="TraM_C"/>
</dbReference>
<evidence type="ECO:0000313" key="4">
    <source>
        <dbReference type="Proteomes" id="UP000294498"/>
    </source>
</evidence>
<dbReference type="RefSeq" id="WP_133992249.1">
    <property type="nucleotide sequence ID" value="NZ_SODV01000001.1"/>
</dbReference>
<organism evidence="3 4">
    <name type="scientific">Dinghuibacter silviterrae</name>
    <dbReference type="NCBI Taxonomy" id="1539049"/>
    <lineage>
        <taxon>Bacteria</taxon>
        <taxon>Pseudomonadati</taxon>
        <taxon>Bacteroidota</taxon>
        <taxon>Chitinophagia</taxon>
        <taxon>Chitinophagales</taxon>
        <taxon>Chitinophagaceae</taxon>
        <taxon>Dinghuibacter</taxon>
    </lineage>
</organism>
<dbReference type="OrthoDB" id="1453786at2"/>
<protein>
    <submittedName>
        <fullName evidence="3">Conjugative transposon TraM protein</fullName>
    </submittedName>
</protein>
<keyword evidence="4" id="KW-1185">Reference proteome</keyword>
<proteinExistence type="predicted"/>
<evidence type="ECO:0000313" key="3">
    <source>
        <dbReference type="EMBL" id="TDX00512.1"/>
    </source>
</evidence>
<dbReference type="AlphaFoldDB" id="A0A4R8DQT2"/>
<dbReference type="Proteomes" id="UP000294498">
    <property type="component" value="Unassembled WGS sequence"/>
</dbReference>
<dbReference type="Pfam" id="PF12508">
    <property type="entry name" value="Transposon_TraM"/>
    <property type="match status" value="1"/>
</dbReference>
<reference evidence="3 4" key="1">
    <citation type="submission" date="2019-03" db="EMBL/GenBank/DDBJ databases">
        <title>Genomic Encyclopedia of Type Strains, Phase IV (KMG-IV): sequencing the most valuable type-strain genomes for metagenomic binning, comparative biology and taxonomic classification.</title>
        <authorList>
            <person name="Goeker M."/>
        </authorList>
    </citation>
    <scope>NUCLEOTIDE SEQUENCE [LARGE SCALE GENOMIC DNA]</scope>
    <source>
        <strain evidence="3 4">DSM 100059</strain>
    </source>
</reference>